<proteinExistence type="predicted"/>
<evidence type="ECO:0000313" key="8">
    <source>
        <dbReference type="Proteomes" id="UP000838763"/>
    </source>
</evidence>
<feature type="region of interest" description="Disordered" evidence="5">
    <location>
        <begin position="1"/>
        <end position="46"/>
    </location>
</feature>
<accession>A0A9P1H028</accession>
<feature type="transmembrane region" description="Helical" evidence="6">
    <location>
        <begin position="154"/>
        <end position="175"/>
    </location>
</feature>
<feature type="transmembrane region" description="Helical" evidence="6">
    <location>
        <begin position="523"/>
        <end position="541"/>
    </location>
</feature>
<feature type="transmembrane region" description="Helical" evidence="6">
    <location>
        <begin position="127"/>
        <end position="147"/>
    </location>
</feature>
<feature type="transmembrane region" description="Helical" evidence="6">
    <location>
        <begin position="409"/>
        <end position="436"/>
    </location>
</feature>
<keyword evidence="3 6" id="KW-1133">Transmembrane helix</keyword>
<feature type="transmembrane region" description="Helical" evidence="6">
    <location>
        <begin position="305"/>
        <end position="325"/>
    </location>
</feature>
<dbReference type="InterPro" id="IPR011701">
    <property type="entry name" value="MFS"/>
</dbReference>
<feature type="transmembrane region" description="Helical" evidence="6">
    <location>
        <begin position="221"/>
        <end position="243"/>
    </location>
</feature>
<protein>
    <recommendedName>
        <fullName evidence="9">Siderophore iron transporter mirB</fullName>
    </recommendedName>
</protein>
<dbReference type="Pfam" id="PF07690">
    <property type="entry name" value="MFS_1"/>
    <property type="match status" value="1"/>
</dbReference>
<comment type="caution">
    <text evidence="7">The sequence shown here is derived from an EMBL/GenBank/DDBJ whole genome shotgun (WGS) entry which is preliminary data.</text>
</comment>
<evidence type="ECO:0000256" key="4">
    <source>
        <dbReference type="ARBA" id="ARBA00023136"/>
    </source>
</evidence>
<dbReference type="AlphaFoldDB" id="A0A9P1H028"/>
<dbReference type="SUPFAM" id="SSF103473">
    <property type="entry name" value="MFS general substrate transporter"/>
    <property type="match status" value="1"/>
</dbReference>
<evidence type="ECO:0000256" key="2">
    <source>
        <dbReference type="ARBA" id="ARBA00022692"/>
    </source>
</evidence>
<dbReference type="EMBL" id="CALLCH030000010">
    <property type="protein sequence ID" value="CAI4214090.1"/>
    <property type="molecule type" value="Genomic_DNA"/>
</dbReference>
<feature type="transmembrane region" description="Helical" evidence="6">
    <location>
        <begin position="442"/>
        <end position="470"/>
    </location>
</feature>
<keyword evidence="8" id="KW-1185">Reference proteome</keyword>
<evidence type="ECO:0000256" key="3">
    <source>
        <dbReference type="ARBA" id="ARBA00022989"/>
    </source>
</evidence>
<reference evidence="7" key="1">
    <citation type="submission" date="2022-11" db="EMBL/GenBank/DDBJ databases">
        <authorList>
            <person name="Scott C."/>
            <person name="Bruce N."/>
        </authorList>
    </citation>
    <scope>NUCLEOTIDE SEQUENCE</scope>
</reference>
<evidence type="ECO:0000256" key="6">
    <source>
        <dbReference type="SAM" id="Phobius"/>
    </source>
</evidence>
<comment type="subcellular location">
    <subcellularLocation>
        <location evidence="1">Membrane</location>
        <topology evidence="1">Multi-pass membrane protein</topology>
    </subcellularLocation>
</comment>
<dbReference type="GO" id="GO:0005886">
    <property type="term" value="C:plasma membrane"/>
    <property type="evidence" value="ECO:0007669"/>
    <property type="project" value="TreeGrafter"/>
</dbReference>
<evidence type="ECO:0000313" key="7">
    <source>
        <dbReference type="EMBL" id="CAI4214090.1"/>
    </source>
</evidence>
<dbReference type="PANTHER" id="PTHR23501">
    <property type="entry name" value="MAJOR FACILITATOR SUPERFAMILY"/>
    <property type="match status" value="1"/>
</dbReference>
<keyword evidence="4 6" id="KW-0472">Membrane</keyword>
<name>A0A9P1H028_9PEZI</name>
<dbReference type="Proteomes" id="UP000838763">
    <property type="component" value="Unassembled WGS sequence"/>
</dbReference>
<dbReference type="OrthoDB" id="4078873at2759"/>
<evidence type="ECO:0008006" key="9">
    <source>
        <dbReference type="Google" id="ProtNLM"/>
    </source>
</evidence>
<dbReference type="GO" id="GO:0022857">
    <property type="term" value="F:transmembrane transporter activity"/>
    <property type="evidence" value="ECO:0007669"/>
    <property type="project" value="InterPro"/>
</dbReference>
<keyword evidence="2 6" id="KW-0812">Transmembrane</keyword>
<dbReference type="Gene3D" id="1.20.1250.20">
    <property type="entry name" value="MFS general substrate transporter like domains"/>
    <property type="match status" value="2"/>
</dbReference>
<feature type="transmembrane region" description="Helical" evidence="6">
    <location>
        <begin position="267"/>
        <end position="293"/>
    </location>
</feature>
<feature type="transmembrane region" description="Helical" evidence="6">
    <location>
        <begin position="345"/>
        <end position="366"/>
    </location>
</feature>
<dbReference type="InterPro" id="IPR036259">
    <property type="entry name" value="MFS_trans_sf"/>
</dbReference>
<gene>
    <name evidence="7" type="ORF">PPNO1_LOCUS3823</name>
</gene>
<evidence type="ECO:0000256" key="5">
    <source>
        <dbReference type="SAM" id="MobiDB-lite"/>
    </source>
</evidence>
<sequence>MATTVTSSHEPEISEKNIATHGIDIEKSPSNEPQEKDEESDGTTFKQNGVKGIEATTSVWDYKTLWLMFCLLYLVSFSDKLLMSIQSNLNPYITSSFEEHGLTPTVSIAATILSGVLQMPIAKILDVWGRVEGFIVLIFINVLGNIIKCTCQNMFAYAAGHTIYWAGHIGLLYVIDIMLADMTTLRNRIIIYGLNGTPLIATTFAGPKIAELFYERVNFRWAFGAFIIILVAFCIPVIMVLLWHRRKAYKQGLLVKESSGRTWYQSVWYYTIQLDALGLLLCMVGWALLLLPFNLASSAGKGWKNASMIAMEIIGFFTLVAWVVWEKYFAPIQMLPFRYLKDRTIIGACLLYGIMFCSIFCWDSYYYSYLQVAHDLDISTAGYVLNSFSLASAILSPSSELLSDTPTSVALLVMCQVFNGIGTGIWASCAQLGIMASVDHQQIAICLALFGLFGSIGAALGYAIAGALWVNILPAALIRELPEGSKDLWSEIFSSLVIQQQWPVGDPIRDAIIRAYADVQRKMVIAGSALVPLMVICIIMFKNTNVRKLEEEKGKQTKGAVF</sequence>
<dbReference type="PANTHER" id="PTHR23501:SF107">
    <property type="entry name" value="TRANSPORTER, PUTATIVE (AFU_ORTHOLOGUE AFUA_7G04730)-RELATED"/>
    <property type="match status" value="1"/>
</dbReference>
<organism evidence="7 8">
    <name type="scientific">Parascedosporium putredinis</name>
    <dbReference type="NCBI Taxonomy" id="1442378"/>
    <lineage>
        <taxon>Eukaryota</taxon>
        <taxon>Fungi</taxon>
        <taxon>Dikarya</taxon>
        <taxon>Ascomycota</taxon>
        <taxon>Pezizomycotina</taxon>
        <taxon>Sordariomycetes</taxon>
        <taxon>Hypocreomycetidae</taxon>
        <taxon>Microascales</taxon>
        <taxon>Microascaceae</taxon>
        <taxon>Parascedosporium</taxon>
    </lineage>
</organism>
<evidence type="ECO:0000256" key="1">
    <source>
        <dbReference type="ARBA" id="ARBA00004141"/>
    </source>
</evidence>